<feature type="chain" id="PRO_5011703938" evidence="2">
    <location>
        <begin position="21"/>
        <end position="305"/>
    </location>
</feature>
<dbReference type="AlphaFoldDB" id="A0A1I0M415"/>
<protein>
    <submittedName>
        <fullName evidence="4">Acetyl esterase/lipase</fullName>
    </submittedName>
</protein>
<evidence type="ECO:0000313" key="4">
    <source>
        <dbReference type="EMBL" id="SEV82888.1"/>
    </source>
</evidence>
<gene>
    <name evidence="4" type="ORF">SAMN05216290_0026</name>
</gene>
<reference evidence="5" key="1">
    <citation type="submission" date="2016-10" db="EMBL/GenBank/DDBJ databases">
        <authorList>
            <person name="Varghese N."/>
            <person name="Submissions S."/>
        </authorList>
    </citation>
    <scope>NUCLEOTIDE SEQUENCE [LARGE SCALE GENOMIC DNA]</scope>
    <source>
        <strain evidence="5">CGMCC 1.12402</strain>
    </source>
</reference>
<dbReference type="InterPro" id="IPR050300">
    <property type="entry name" value="GDXG_lipolytic_enzyme"/>
</dbReference>
<dbReference type="STRING" id="1267423.SAMN05216290_0026"/>
<dbReference type="PANTHER" id="PTHR48081:SF6">
    <property type="entry name" value="PEPTIDASE S9 PROLYL OLIGOPEPTIDASE CATALYTIC DOMAIN-CONTAINING PROTEIN"/>
    <property type="match status" value="1"/>
</dbReference>
<evidence type="ECO:0000259" key="3">
    <source>
        <dbReference type="Pfam" id="PF20434"/>
    </source>
</evidence>
<keyword evidence="1" id="KW-0378">Hydrolase</keyword>
<dbReference type="GO" id="GO:0016787">
    <property type="term" value="F:hydrolase activity"/>
    <property type="evidence" value="ECO:0007669"/>
    <property type="project" value="UniProtKB-KW"/>
</dbReference>
<proteinExistence type="predicted"/>
<dbReference type="Pfam" id="PF20434">
    <property type="entry name" value="BD-FAE"/>
    <property type="match status" value="1"/>
</dbReference>
<evidence type="ECO:0000256" key="2">
    <source>
        <dbReference type="SAM" id="SignalP"/>
    </source>
</evidence>
<organism evidence="4 5">
    <name type="scientific">Roseivirga pacifica</name>
    <dbReference type="NCBI Taxonomy" id="1267423"/>
    <lineage>
        <taxon>Bacteria</taxon>
        <taxon>Pseudomonadati</taxon>
        <taxon>Bacteroidota</taxon>
        <taxon>Cytophagia</taxon>
        <taxon>Cytophagales</taxon>
        <taxon>Roseivirgaceae</taxon>
        <taxon>Roseivirga</taxon>
    </lineage>
</organism>
<keyword evidence="2" id="KW-0732">Signal</keyword>
<dbReference type="RefSeq" id="WP_222843587.1">
    <property type="nucleotide sequence ID" value="NZ_FOIR01000001.1"/>
</dbReference>
<evidence type="ECO:0000256" key="1">
    <source>
        <dbReference type="ARBA" id="ARBA00022801"/>
    </source>
</evidence>
<evidence type="ECO:0000313" key="5">
    <source>
        <dbReference type="Proteomes" id="UP000199437"/>
    </source>
</evidence>
<feature type="domain" description="BD-FAE-like" evidence="3">
    <location>
        <begin position="60"/>
        <end position="261"/>
    </location>
</feature>
<feature type="signal peptide" evidence="2">
    <location>
        <begin position="1"/>
        <end position="20"/>
    </location>
</feature>
<sequence length="305" mass="33684">MLARLFLMSSLLIYSVSVMAQKKIPLWPDKIPNRVDSDEKEEFTNEDILWITKIQKPEIEVFLPPNRKNSGAAVLIMPGGGYAGLAYDWEGTDVAKYFNSIGVAAFVLKYRVPLSKSVENKEWVPLQDAQRAIRIIRARAAEFKVDKNSIGVMGFSAGGHLASTLGTHYNKRLPFMDDAVEKESARPDFLMLMYPVISMKAGLTHQGSHDNLIGKAADKQLTDMFSNELHVNAQTPPTFLLHATDDGAVKVENSLVFYQALKDNGVPVEMHIFPAGGHGFGLGTGNPSLAQWPSLLAEWINGLKN</sequence>
<dbReference type="InterPro" id="IPR049492">
    <property type="entry name" value="BD-FAE-like_dom"/>
</dbReference>
<accession>A0A1I0M415</accession>
<dbReference type="PANTHER" id="PTHR48081">
    <property type="entry name" value="AB HYDROLASE SUPERFAMILY PROTEIN C4A8.06C"/>
    <property type="match status" value="1"/>
</dbReference>
<name>A0A1I0M415_9BACT</name>
<dbReference type="SUPFAM" id="SSF53474">
    <property type="entry name" value="alpha/beta-Hydrolases"/>
    <property type="match status" value="1"/>
</dbReference>
<dbReference type="Gene3D" id="3.40.50.1820">
    <property type="entry name" value="alpha/beta hydrolase"/>
    <property type="match status" value="1"/>
</dbReference>
<keyword evidence="5" id="KW-1185">Reference proteome</keyword>
<dbReference type="GeneID" id="99984791"/>
<dbReference type="InterPro" id="IPR029058">
    <property type="entry name" value="AB_hydrolase_fold"/>
</dbReference>
<dbReference type="Proteomes" id="UP000199437">
    <property type="component" value="Unassembled WGS sequence"/>
</dbReference>
<dbReference type="EMBL" id="FOIR01000001">
    <property type="protein sequence ID" value="SEV82888.1"/>
    <property type="molecule type" value="Genomic_DNA"/>
</dbReference>